<dbReference type="Gene3D" id="2.40.10.10">
    <property type="entry name" value="Trypsin-like serine proteases"/>
    <property type="match status" value="1"/>
</dbReference>
<dbReference type="InterPro" id="IPR009003">
    <property type="entry name" value="Peptidase_S1_PA"/>
</dbReference>
<reference evidence="3" key="1">
    <citation type="submission" date="2017-01" db="EMBL/GenBank/DDBJ databases">
        <authorList>
            <person name="Varghese N."/>
            <person name="Submissions S."/>
        </authorList>
    </citation>
    <scope>NUCLEOTIDE SEQUENCE [LARGE SCALE GENOMIC DNA]</scope>
    <source>
        <strain evidence="3">CGMCC 1.7737</strain>
    </source>
</reference>
<feature type="compositionally biased region" description="Low complexity" evidence="1">
    <location>
        <begin position="90"/>
        <end position="121"/>
    </location>
</feature>
<dbReference type="SUPFAM" id="SSF50494">
    <property type="entry name" value="Trypsin-like serine proteases"/>
    <property type="match status" value="1"/>
</dbReference>
<dbReference type="OrthoDB" id="350653at2157"/>
<dbReference type="InterPro" id="IPR043504">
    <property type="entry name" value="Peptidase_S1_PA_chymotrypsin"/>
</dbReference>
<organism evidence="2 3">
    <name type="scientific">Haladaptatus litoreus</name>
    <dbReference type="NCBI Taxonomy" id="553468"/>
    <lineage>
        <taxon>Archaea</taxon>
        <taxon>Methanobacteriati</taxon>
        <taxon>Methanobacteriota</taxon>
        <taxon>Stenosarchaea group</taxon>
        <taxon>Halobacteria</taxon>
        <taxon>Halobacteriales</taxon>
        <taxon>Haladaptataceae</taxon>
        <taxon>Haladaptatus</taxon>
    </lineage>
</organism>
<feature type="compositionally biased region" description="Low complexity" evidence="1">
    <location>
        <begin position="405"/>
        <end position="414"/>
    </location>
</feature>
<proteinExistence type="predicted"/>
<evidence type="ECO:0000313" key="2">
    <source>
        <dbReference type="EMBL" id="SIR46634.1"/>
    </source>
</evidence>
<evidence type="ECO:0008006" key="4">
    <source>
        <dbReference type="Google" id="ProtNLM"/>
    </source>
</evidence>
<evidence type="ECO:0000313" key="3">
    <source>
        <dbReference type="Proteomes" id="UP000186914"/>
    </source>
</evidence>
<name>A0A1N7B5S4_9EURY</name>
<keyword evidence="3" id="KW-1185">Reference proteome</keyword>
<feature type="region of interest" description="Disordered" evidence="1">
    <location>
        <begin position="61"/>
        <end position="166"/>
    </location>
</feature>
<dbReference type="Proteomes" id="UP000186914">
    <property type="component" value="Unassembled WGS sequence"/>
</dbReference>
<feature type="region of interest" description="Disordered" evidence="1">
    <location>
        <begin position="347"/>
        <end position="435"/>
    </location>
</feature>
<feature type="region of interest" description="Disordered" evidence="1">
    <location>
        <begin position="187"/>
        <end position="208"/>
    </location>
</feature>
<dbReference type="RefSeq" id="WP_076430403.1">
    <property type="nucleotide sequence ID" value="NZ_FTNO01000002.1"/>
</dbReference>
<feature type="compositionally biased region" description="Gly residues" evidence="1">
    <location>
        <begin position="366"/>
        <end position="404"/>
    </location>
</feature>
<feature type="compositionally biased region" description="Basic and acidic residues" evidence="1">
    <location>
        <begin position="347"/>
        <end position="359"/>
    </location>
</feature>
<sequence length="526" mass="56858">MQNEIPEDLREELESKQNVVALGIGPKRTDDGKTGEEAIIVFVKEKLPKEELSDDDLVPSTVTVQVEDEEEEQEVKTDVIESGELYAQFQPTQTGGQQSPTQMGQSQMRQQGQMGRQGQQSTREVGGEGQAALRAAQTRRDRWRPAPAGVSIGHPEITAGTLGSPPLLTQDDETVFLTNAHVAAPPGVKRGDSVLQPGRADNGQNPEDQVGTVLEWSELSKDNRNESDSALVRIDDELVKTDILGLPDLKGWANARYDEPHFKSGRTTGVTNGELLARNVTANVNYGPEYGGVLAFEGLDVFTAMSAGGDSGSLIGRQKQDGFYASDLLFAGSDRITLGVPMNTVQDEHGTLEPIERRQRTQQGTGQRGMAGRRGSGGMGGQREISGQGGSQQGGSLQGTGMGGQPPQQMTGGQSQYGAEPMGQSMQEPQAGMSAQAGELEIQGASGLVHGFSGHIGAGETQHWLHEGWADKYALKYWVVPDNPRGQIQTTVWPERATTNSITWHIQFRNVSNYNTHFTAKYSWFS</sequence>
<accession>A0A1N7B5S4</accession>
<dbReference type="EMBL" id="FTNO01000002">
    <property type="protein sequence ID" value="SIR46634.1"/>
    <property type="molecule type" value="Genomic_DNA"/>
</dbReference>
<protein>
    <recommendedName>
        <fullName evidence="4">Trypsin-like peptidase domain-containing protein</fullName>
    </recommendedName>
</protein>
<gene>
    <name evidence="2" type="ORF">SAMN05421858_2351</name>
</gene>
<dbReference type="AlphaFoldDB" id="A0A1N7B5S4"/>
<evidence type="ECO:0000256" key="1">
    <source>
        <dbReference type="SAM" id="MobiDB-lite"/>
    </source>
</evidence>